<dbReference type="AlphaFoldDB" id="A0AAJ8JZ82"/>
<dbReference type="RefSeq" id="XP_066071888.1">
    <property type="nucleotide sequence ID" value="XM_066215791.1"/>
</dbReference>
<dbReference type="GO" id="GO:0006355">
    <property type="term" value="P:regulation of DNA-templated transcription"/>
    <property type="evidence" value="ECO:0007669"/>
    <property type="project" value="InterPro"/>
</dbReference>
<reference evidence="2" key="3">
    <citation type="submission" date="2024-01" db="EMBL/GenBank/DDBJ databases">
        <authorList>
            <person name="Coelho M.A."/>
            <person name="David-Palma M."/>
            <person name="Shea T."/>
            <person name="Sun S."/>
            <person name="Cuomo C.A."/>
            <person name="Heitman J."/>
        </authorList>
    </citation>
    <scope>NUCLEOTIDE SEQUENCE</scope>
    <source>
        <strain evidence="2">CBS 7841</strain>
    </source>
</reference>
<proteinExistence type="predicted"/>
<dbReference type="EMBL" id="CP143791">
    <property type="protein sequence ID" value="WVN91188.1"/>
    <property type="molecule type" value="Genomic_DNA"/>
</dbReference>
<dbReference type="KEGG" id="cdep:91090653"/>
<dbReference type="Proteomes" id="UP000094043">
    <property type="component" value="Chromosome 8"/>
</dbReference>
<dbReference type="GeneID" id="91090653"/>
<evidence type="ECO:0000313" key="3">
    <source>
        <dbReference type="Proteomes" id="UP000094043"/>
    </source>
</evidence>
<evidence type="ECO:0000313" key="2">
    <source>
        <dbReference type="EMBL" id="WVN91188.1"/>
    </source>
</evidence>
<dbReference type="PANTHER" id="PTHR13464">
    <property type="entry name" value="TRANSCRIPTIONAL REGULATOR PROTEIN HCNGP"/>
    <property type="match status" value="1"/>
</dbReference>
<protein>
    <submittedName>
        <fullName evidence="2">Uncharacterized protein</fullName>
    </submittedName>
</protein>
<feature type="compositionally biased region" description="Basic and acidic residues" evidence="1">
    <location>
        <begin position="95"/>
        <end position="113"/>
    </location>
</feature>
<reference evidence="2" key="1">
    <citation type="submission" date="2016-06" db="EMBL/GenBank/DDBJ databases">
        <authorList>
            <person name="Cuomo C."/>
            <person name="Litvintseva A."/>
            <person name="Heitman J."/>
            <person name="Chen Y."/>
            <person name="Sun S."/>
            <person name="Springer D."/>
            <person name="Dromer F."/>
            <person name="Young S."/>
            <person name="Zeng Q."/>
            <person name="Chapman S."/>
            <person name="Gujja S."/>
            <person name="Saif S."/>
            <person name="Birren B."/>
        </authorList>
    </citation>
    <scope>NUCLEOTIDE SEQUENCE</scope>
    <source>
        <strain evidence="2">CBS 7841</strain>
    </source>
</reference>
<accession>A0AAJ8JZ82</accession>
<reference evidence="2" key="2">
    <citation type="journal article" date="2022" name="Elife">
        <title>Obligate sexual reproduction of a homothallic fungus closely related to the Cryptococcus pathogenic species complex.</title>
        <authorList>
            <person name="Passer A.R."/>
            <person name="Clancey S.A."/>
            <person name="Shea T."/>
            <person name="David-Palma M."/>
            <person name="Averette A.F."/>
            <person name="Boekhout T."/>
            <person name="Porcel B.M."/>
            <person name="Nowrousian M."/>
            <person name="Cuomo C.A."/>
            <person name="Sun S."/>
            <person name="Heitman J."/>
            <person name="Coelho M.A."/>
        </authorList>
    </citation>
    <scope>NUCLEOTIDE SEQUENCE</scope>
    <source>
        <strain evidence="2">CBS 7841</strain>
    </source>
</reference>
<dbReference type="GO" id="GO:0005634">
    <property type="term" value="C:nucleus"/>
    <property type="evidence" value="ECO:0007669"/>
    <property type="project" value="TreeGrafter"/>
</dbReference>
<feature type="compositionally biased region" description="Low complexity" evidence="1">
    <location>
        <begin position="55"/>
        <end position="64"/>
    </location>
</feature>
<organism evidence="2 3">
    <name type="scientific">Cryptococcus depauperatus CBS 7841</name>
    <dbReference type="NCBI Taxonomy" id="1295531"/>
    <lineage>
        <taxon>Eukaryota</taxon>
        <taxon>Fungi</taxon>
        <taxon>Dikarya</taxon>
        <taxon>Basidiomycota</taxon>
        <taxon>Agaricomycotina</taxon>
        <taxon>Tremellomycetes</taxon>
        <taxon>Tremellales</taxon>
        <taxon>Cryptococcaceae</taxon>
        <taxon>Cryptococcus</taxon>
    </lineage>
</organism>
<dbReference type="Pfam" id="PF07818">
    <property type="entry name" value="HCNGP"/>
    <property type="match status" value="1"/>
</dbReference>
<dbReference type="InterPro" id="IPR012479">
    <property type="entry name" value="SAP30BP"/>
</dbReference>
<gene>
    <name evidence="2" type="ORF">L203_106445</name>
</gene>
<sequence length="301" mass="33734">MQGLVHYSGDSSPELPMAGPSRLRQEASIATPEPTAISKYQSKSKIASGVAVKKSSPTSTTSLTVKREQSFSTPKPLPYKANFPKNLTHAAQSDLPRENTGTKESKMSSSLDKARSEGLSDDVILNMVIDKNDIADVDDWGIPPEVNPSKCDPQLTAKVEQFLNLKYHQGEHINTRLLSSPAFANPHIYSKLVEFVSIEERATAFPLSGWLTRRNIESLIPHYGPSALSLQQKRQEETVKTSKAPGKRSSIGFAKAKHNDDELEKVRVTNQGNEHEKYKERQREKGQRRDDRELDREKDRR</sequence>
<feature type="region of interest" description="Disordered" evidence="1">
    <location>
        <begin position="230"/>
        <end position="301"/>
    </location>
</feature>
<feature type="region of interest" description="Disordered" evidence="1">
    <location>
        <begin position="1"/>
        <end position="113"/>
    </location>
</feature>
<evidence type="ECO:0000256" key="1">
    <source>
        <dbReference type="SAM" id="MobiDB-lite"/>
    </source>
</evidence>
<name>A0AAJ8JZ82_9TREE</name>
<feature type="compositionally biased region" description="Basic and acidic residues" evidence="1">
    <location>
        <begin position="257"/>
        <end position="301"/>
    </location>
</feature>
<dbReference type="PANTHER" id="PTHR13464:SF0">
    <property type="entry name" value="SAP30-BINDING PROTEIN"/>
    <property type="match status" value="1"/>
</dbReference>
<keyword evidence="3" id="KW-1185">Reference proteome</keyword>